<keyword evidence="11 18" id="KW-0249">Electron transport</keyword>
<name>A0A346RJW2_9COLE</name>
<evidence type="ECO:0000256" key="8">
    <source>
        <dbReference type="ARBA" id="ARBA00022692"/>
    </source>
</evidence>
<evidence type="ECO:0000256" key="10">
    <source>
        <dbReference type="ARBA" id="ARBA00022967"/>
    </source>
</evidence>
<evidence type="ECO:0000256" key="2">
    <source>
        <dbReference type="ARBA" id="ARBA00004448"/>
    </source>
</evidence>
<evidence type="ECO:0000256" key="11">
    <source>
        <dbReference type="ARBA" id="ARBA00022982"/>
    </source>
</evidence>
<evidence type="ECO:0000256" key="12">
    <source>
        <dbReference type="ARBA" id="ARBA00022989"/>
    </source>
</evidence>
<feature type="transmembrane region" description="Helical" evidence="18">
    <location>
        <begin position="53"/>
        <end position="75"/>
    </location>
</feature>
<comment type="function">
    <text evidence="1">Core subunit of the mitochondrial membrane respiratory chain NADH dehydrogenase (Complex I) that is believed to belong to the minimal assembly required for catalysis. Complex I functions in the transfer of electrons from NADH to the respiratory chain. The immediate electron acceptor for the enzyme is believed to be ubiquinone.</text>
</comment>
<evidence type="ECO:0000256" key="18">
    <source>
        <dbReference type="RuleBase" id="RU003403"/>
    </source>
</evidence>
<evidence type="ECO:0000256" key="15">
    <source>
        <dbReference type="ARBA" id="ARBA00023128"/>
    </source>
</evidence>
<dbReference type="PRINTS" id="PR01436">
    <property type="entry name" value="NADHDHGNASE2"/>
</dbReference>
<gene>
    <name evidence="20" type="primary">nad2</name>
</gene>
<feature type="transmembrane region" description="Helical" evidence="18">
    <location>
        <begin position="264"/>
        <end position="284"/>
    </location>
</feature>
<dbReference type="GO" id="GO:0006120">
    <property type="term" value="P:mitochondrial electron transport, NADH to ubiquinone"/>
    <property type="evidence" value="ECO:0007669"/>
    <property type="project" value="InterPro"/>
</dbReference>
<evidence type="ECO:0000256" key="4">
    <source>
        <dbReference type="ARBA" id="ARBA00012944"/>
    </source>
</evidence>
<feature type="transmembrane region" description="Helical" evidence="18">
    <location>
        <begin position="87"/>
        <end position="108"/>
    </location>
</feature>
<dbReference type="GO" id="GO:0005743">
    <property type="term" value="C:mitochondrial inner membrane"/>
    <property type="evidence" value="ECO:0007669"/>
    <property type="project" value="UniProtKB-SubCell"/>
</dbReference>
<evidence type="ECO:0000256" key="9">
    <source>
        <dbReference type="ARBA" id="ARBA00022792"/>
    </source>
</evidence>
<geneLocation type="mitochondrion" evidence="20"/>
<evidence type="ECO:0000259" key="19">
    <source>
        <dbReference type="Pfam" id="PF00361"/>
    </source>
</evidence>
<evidence type="ECO:0000256" key="1">
    <source>
        <dbReference type="ARBA" id="ARBA00003257"/>
    </source>
</evidence>
<dbReference type="InterPro" id="IPR001750">
    <property type="entry name" value="ND/Mrp_TM"/>
</dbReference>
<comment type="catalytic activity">
    <reaction evidence="17 18">
        <text>a ubiquinone + NADH + 5 H(+)(in) = a ubiquinol + NAD(+) + 4 H(+)(out)</text>
        <dbReference type="Rhea" id="RHEA:29091"/>
        <dbReference type="Rhea" id="RHEA-COMP:9565"/>
        <dbReference type="Rhea" id="RHEA-COMP:9566"/>
        <dbReference type="ChEBI" id="CHEBI:15378"/>
        <dbReference type="ChEBI" id="CHEBI:16389"/>
        <dbReference type="ChEBI" id="CHEBI:17976"/>
        <dbReference type="ChEBI" id="CHEBI:57540"/>
        <dbReference type="ChEBI" id="CHEBI:57945"/>
        <dbReference type="EC" id="7.1.1.2"/>
    </reaction>
</comment>
<keyword evidence="12 18" id="KW-1133">Transmembrane helix</keyword>
<keyword evidence="8 18" id="KW-0812">Transmembrane</keyword>
<accession>A0A346RJW2</accession>
<feature type="transmembrane region" description="Helical" evidence="18">
    <location>
        <begin position="234"/>
        <end position="252"/>
    </location>
</feature>
<dbReference type="InterPro" id="IPR003917">
    <property type="entry name" value="NADH_UbQ_OxRdtase_chain2"/>
</dbReference>
<evidence type="ECO:0000313" key="20">
    <source>
        <dbReference type="EMBL" id="AXS66359.1"/>
    </source>
</evidence>
<keyword evidence="13 18" id="KW-0520">NAD</keyword>
<keyword evidence="16 18" id="KW-0472">Membrane</keyword>
<keyword evidence="15 18" id="KW-0496">Mitochondrion</keyword>
<keyword evidence="6" id="KW-0813">Transport</keyword>
<organism evidence="20">
    <name type="scientific">Elateroidea sp. 1 KM-2017</name>
    <dbReference type="NCBI Taxonomy" id="2219423"/>
    <lineage>
        <taxon>Eukaryota</taxon>
        <taxon>Metazoa</taxon>
        <taxon>Ecdysozoa</taxon>
        <taxon>Arthropoda</taxon>
        <taxon>Hexapoda</taxon>
        <taxon>Insecta</taxon>
        <taxon>Pterygota</taxon>
        <taxon>Neoptera</taxon>
        <taxon>Endopterygota</taxon>
        <taxon>Coleoptera</taxon>
        <taxon>Polyphaga</taxon>
        <taxon>Elateriformia</taxon>
        <taxon>Elateroidea</taxon>
    </lineage>
</organism>
<reference evidence="20" key="1">
    <citation type="journal article" date="2018" name="J. ISSAAS">
        <title>The contribution of mitochondrial metagenomics to large-scale data mining and phylogenetic analysis of Coleoptera.</title>
        <authorList>
            <person name="Miller K."/>
            <person name="Linard B."/>
            <person name="Motyka M."/>
            <person name="Bocek M."/>
            <person name="Vogler A.P."/>
        </authorList>
    </citation>
    <scope>NUCLEOTIDE SEQUENCE</scope>
</reference>
<dbReference type="PANTHER" id="PTHR46552">
    <property type="entry name" value="NADH-UBIQUINONE OXIDOREDUCTASE CHAIN 2"/>
    <property type="match status" value="1"/>
</dbReference>
<feature type="domain" description="NADH:quinone oxidoreductase/Mrp antiporter transmembrane" evidence="19">
    <location>
        <begin position="17"/>
        <end position="272"/>
    </location>
</feature>
<protein>
    <recommendedName>
        <fullName evidence="5 18">NADH-ubiquinone oxidoreductase chain 2</fullName>
        <ecNumber evidence="4 18">7.1.1.2</ecNumber>
    </recommendedName>
</protein>
<proteinExistence type="inferred from homology"/>
<comment type="function">
    <text evidence="18">Core subunit of the mitochondrial membrane respiratory chain NADH dehydrogenase (Complex I) which catalyzes electron transfer from NADH through the respiratory chain, using ubiquinone as an electron acceptor. Essential for the catalytic activity and assembly of complex I.</text>
</comment>
<feature type="transmembrane region" description="Helical" evidence="18">
    <location>
        <begin position="193"/>
        <end position="213"/>
    </location>
</feature>
<evidence type="ECO:0000256" key="7">
    <source>
        <dbReference type="ARBA" id="ARBA00022660"/>
    </source>
</evidence>
<evidence type="ECO:0000256" key="3">
    <source>
        <dbReference type="ARBA" id="ARBA00007012"/>
    </source>
</evidence>
<comment type="similarity">
    <text evidence="3 18">Belongs to the complex I subunit 2 family.</text>
</comment>
<evidence type="ECO:0000256" key="14">
    <source>
        <dbReference type="ARBA" id="ARBA00023075"/>
    </source>
</evidence>
<feature type="transmembrane region" description="Helical" evidence="18">
    <location>
        <begin position="305"/>
        <end position="329"/>
    </location>
</feature>
<dbReference type="PANTHER" id="PTHR46552:SF1">
    <property type="entry name" value="NADH-UBIQUINONE OXIDOREDUCTASE CHAIN 2"/>
    <property type="match status" value="1"/>
</dbReference>
<dbReference type="EMBL" id="MG193497">
    <property type="protein sequence ID" value="AXS66359.1"/>
    <property type="molecule type" value="Genomic_DNA"/>
</dbReference>
<dbReference type="GO" id="GO:0008137">
    <property type="term" value="F:NADH dehydrogenase (ubiquinone) activity"/>
    <property type="evidence" value="ECO:0007669"/>
    <property type="project" value="UniProtKB-EC"/>
</dbReference>
<dbReference type="InterPro" id="IPR050175">
    <property type="entry name" value="Complex_I_Subunit_2"/>
</dbReference>
<sequence length="332" mass="38777">MMFLILLFSSTLIAISSYSWMGMWIGLEINLLSIIPLMYNNNNMSSAEASIKYFITQAIASSAILLSIILLMKNVNFISNMEFSSSYMMIMNSALLTKMGMAPFHFWFPEIMEGLSWTNCLIILTWQKIMPMTLLMLNWMTNNFMMSIIVISLIISSIMSMNQISLRKILAYSSINNMSWMMTMIMMMKTTWMVYFIVYSLMTTMLVVIFNNYKIYFLNQLFMLNLSIPTKIMFNLNFLSIMGMPPLLGFMPKWLTIQILIENNFFLLTSILIICTLAMIFIYLRMMIPSILININQMNWMKDKTINSFTISLYNFITLTSLISVTFIFNWM</sequence>
<feature type="transmembrane region" description="Helical" evidence="18">
    <location>
        <begin position="144"/>
        <end position="162"/>
    </location>
</feature>
<evidence type="ECO:0000256" key="6">
    <source>
        <dbReference type="ARBA" id="ARBA00022448"/>
    </source>
</evidence>
<evidence type="ECO:0000256" key="17">
    <source>
        <dbReference type="ARBA" id="ARBA00049551"/>
    </source>
</evidence>
<evidence type="ECO:0000256" key="5">
    <source>
        <dbReference type="ARBA" id="ARBA00021008"/>
    </source>
</evidence>
<keyword evidence="14 18" id="KW-0830">Ubiquinone</keyword>
<keyword evidence="9 18" id="KW-0999">Mitochondrion inner membrane</keyword>
<dbReference type="AlphaFoldDB" id="A0A346RJW2"/>
<comment type="subcellular location">
    <subcellularLocation>
        <location evidence="2 18">Mitochondrion inner membrane</location>
        <topology evidence="2 18">Multi-pass membrane protein</topology>
    </subcellularLocation>
</comment>
<evidence type="ECO:0000256" key="13">
    <source>
        <dbReference type="ARBA" id="ARBA00023027"/>
    </source>
</evidence>
<dbReference type="EC" id="7.1.1.2" evidence="4 18"/>
<keyword evidence="7 18" id="KW-0679">Respiratory chain</keyword>
<keyword evidence="10 18" id="KW-1278">Translocase</keyword>
<evidence type="ECO:0000256" key="16">
    <source>
        <dbReference type="ARBA" id="ARBA00023136"/>
    </source>
</evidence>
<dbReference type="Pfam" id="PF00361">
    <property type="entry name" value="Proton_antipo_M"/>
    <property type="match status" value="1"/>
</dbReference>